<dbReference type="InterPro" id="IPR011990">
    <property type="entry name" value="TPR-like_helical_dom_sf"/>
</dbReference>
<dbReference type="Gramene" id="LPERR04G10020.1">
    <property type="protein sequence ID" value="LPERR04G10020.1"/>
    <property type="gene ID" value="LPERR04G10020"/>
</dbReference>
<accession>A0A0D9W559</accession>
<keyword evidence="3" id="KW-0812">Transmembrane</keyword>
<evidence type="ECO:0000313" key="4">
    <source>
        <dbReference type="EnsemblPlants" id="LPERR04G10020.1"/>
    </source>
</evidence>
<dbReference type="HOGENOM" id="CLU_024599_0_0_1"/>
<reference evidence="4 5" key="1">
    <citation type="submission" date="2012-08" db="EMBL/GenBank/DDBJ databases">
        <title>Oryza genome evolution.</title>
        <authorList>
            <person name="Wing R.A."/>
        </authorList>
    </citation>
    <scope>NUCLEOTIDE SEQUENCE</scope>
</reference>
<dbReference type="Gene3D" id="1.25.40.10">
    <property type="entry name" value="Tetratricopeptide repeat domain"/>
    <property type="match status" value="1"/>
</dbReference>
<feature type="compositionally biased region" description="Low complexity" evidence="2">
    <location>
        <begin position="267"/>
        <end position="278"/>
    </location>
</feature>
<evidence type="ECO:0000256" key="2">
    <source>
        <dbReference type="SAM" id="MobiDB-lite"/>
    </source>
</evidence>
<keyword evidence="1" id="KW-0802">TPR repeat</keyword>
<feature type="transmembrane region" description="Helical" evidence="3">
    <location>
        <begin position="374"/>
        <end position="393"/>
    </location>
</feature>
<dbReference type="Proteomes" id="UP000032180">
    <property type="component" value="Chromosome 4"/>
</dbReference>
<dbReference type="SMART" id="SM00028">
    <property type="entry name" value="TPR"/>
    <property type="match status" value="2"/>
</dbReference>
<dbReference type="Pfam" id="PF00515">
    <property type="entry name" value="TPR_1"/>
    <property type="match status" value="1"/>
</dbReference>
<evidence type="ECO:0000313" key="5">
    <source>
        <dbReference type="Proteomes" id="UP000032180"/>
    </source>
</evidence>
<dbReference type="PROSITE" id="PS50005">
    <property type="entry name" value="TPR"/>
    <property type="match status" value="1"/>
</dbReference>
<name>A0A0D9W559_9ORYZ</name>
<dbReference type="EnsemblPlants" id="LPERR04G10020.1">
    <property type="protein sequence ID" value="LPERR04G10020.1"/>
    <property type="gene ID" value="LPERR04G10020"/>
</dbReference>
<dbReference type="PROSITE" id="PS50293">
    <property type="entry name" value="TPR_REGION"/>
    <property type="match status" value="1"/>
</dbReference>
<keyword evidence="5" id="KW-1185">Reference proteome</keyword>
<dbReference type="STRING" id="77586.A0A0D9W559"/>
<dbReference type="InterPro" id="IPR053319">
    <property type="entry name" value="OEP61"/>
</dbReference>
<dbReference type="SUPFAM" id="SSF48452">
    <property type="entry name" value="TPR-like"/>
    <property type="match status" value="1"/>
</dbReference>
<reference evidence="5" key="2">
    <citation type="submission" date="2013-12" db="EMBL/GenBank/DDBJ databases">
        <authorList>
            <person name="Yu Y."/>
            <person name="Lee S."/>
            <person name="de Baynast K."/>
            <person name="Wissotski M."/>
            <person name="Liu L."/>
            <person name="Talag J."/>
            <person name="Goicoechea J."/>
            <person name="Angelova A."/>
            <person name="Jetty R."/>
            <person name="Kudrna D."/>
            <person name="Golser W."/>
            <person name="Rivera L."/>
            <person name="Zhang J."/>
            <person name="Wing R."/>
        </authorList>
    </citation>
    <scope>NUCLEOTIDE SEQUENCE</scope>
</reference>
<dbReference type="AlphaFoldDB" id="A0A0D9W559"/>
<feature type="repeat" description="TPR" evidence="1">
    <location>
        <begin position="176"/>
        <end position="209"/>
    </location>
</feature>
<feature type="region of interest" description="Disordered" evidence="2">
    <location>
        <begin position="236"/>
        <end position="278"/>
    </location>
</feature>
<keyword evidence="3" id="KW-0472">Membrane</keyword>
<dbReference type="PANTHER" id="PTHR48433:SF1">
    <property type="entry name" value="OUTER ENVELOPE PROTEIN 61-LIKE"/>
    <property type="match status" value="1"/>
</dbReference>
<keyword evidence="3" id="KW-1133">Transmembrane helix</keyword>
<dbReference type="eggNOG" id="KOG0543">
    <property type="taxonomic scope" value="Eukaryota"/>
</dbReference>
<reference evidence="4" key="3">
    <citation type="submission" date="2015-04" db="UniProtKB">
        <authorList>
            <consortium name="EnsemblPlants"/>
        </authorList>
    </citation>
    <scope>IDENTIFICATION</scope>
</reference>
<evidence type="ECO:0000256" key="1">
    <source>
        <dbReference type="PROSITE-ProRule" id="PRU00339"/>
    </source>
</evidence>
<organism evidence="4 5">
    <name type="scientific">Leersia perrieri</name>
    <dbReference type="NCBI Taxonomy" id="77586"/>
    <lineage>
        <taxon>Eukaryota</taxon>
        <taxon>Viridiplantae</taxon>
        <taxon>Streptophyta</taxon>
        <taxon>Embryophyta</taxon>
        <taxon>Tracheophyta</taxon>
        <taxon>Spermatophyta</taxon>
        <taxon>Magnoliopsida</taxon>
        <taxon>Liliopsida</taxon>
        <taxon>Poales</taxon>
        <taxon>Poaceae</taxon>
        <taxon>BOP clade</taxon>
        <taxon>Oryzoideae</taxon>
        <taxon>Oryzeae</taxon>
        <taxon>Oryzinae</taxon>
        <taxon>Leersia</taxon>
    </lineage>
</organism>
<proteinExistence type="predicted"/>
<dbReference type="InterPro" id="IPR019734">
    <property type="entry name" value="TPR_rpt"/>
</dbReference>
<protein>
    <submittedName>
        <fullName evidence="4">Uncharacterized protein</fullName>
    </submittedName>
</protein>
<evidence type="ECO:0000256" key="3">
    <source>
        <dbReference type="SAM" id="Phobius"/>
    </source>
</evidence>
<sequence length="402" mass="44394">MMSPEMMRVAQEQMSRMSPSALAAMQQQIMSNPNLIKLATDTISTLSPDDIRRTADQLNQTRPDEMLDMAKKLAASTPDEVAAMKVQAEQRMAYVVTTSKSLKNQGNDLFKVGKYTEAAAKYRLAVDNLKSVPSKDAQNLQKTCSVNLMACYLKIGRFGECVAEGCEVLGYDPSNVKTYYRRGQAYREMGNLEAAVGDLRKAHELSPDEETIGEVLKDVEEKLAVKLPRGIVIEEIVEEEEESGEEKQQGSELSSGETSVSQPCHEASPLSSSSSSPAAFSAAGMQEVVMNSMKDPAIQGLFTNMLQNMDPEVISDISRQFGMEINKDDAAKVQKAISSMSPENLDKMMRWMNRAQRAVEAARKAKKFLLARKGFMLALVILILAFILARLGFLGGNRLFYL</sequence>
<dbReference type="PANTHER" id="PTHR48433">
    <property type="entry name" value="OUTER ENVELOPE PROTEIN 61-LIKE"/>
    <property type="match status" value="1"/>
</dbReference>